<reference evidence="2" key="1">
    <citation type="submission" date="2016-10" db="EMBL/GenBank/DDBJ databases">
        <title>Sequence of Gallionella enrichment culture.</title>
        <authorList>
            <person name="Poehlein A."/>
            <person name="Muehling M."/>
            <person name="Daniel R."/>
        </authorList>
    </citation>
    <scope>NUCLEOTIDE SEQUENCE</scope>
</reference>
<keyword evidence="1" id="KW-0472">Membrane</keyword>
<comment type="caution">
    <text evidence="2">The sequence shown here is derived from an EMBL/GenBank/DDBJ whole genome shotgun (WGS) entry which is preliminary data.</text>
</comment>
<sequence length="79" mass="8594">MLNTGVSTVENITPVESRSTLCRMVGIAMNMLHVIRSSMVTVGMSAATNAMMIDVMIVKVIMAIRTMIDMTMVVAEITE</sequence>
<name>A0A1J5SE69_9ZZZZ</name>
<protein>
    <submittedName>
        <fullName evidence="2">Uncharacterized protein</fullName>
    </submittedName>
</protein>
<gene>
    <name evidence="2" type="ORF">GALL_113100</name>
</gene>
<proteinExistence type="predicted"/>
<evidence type="ECO:0000313" key="2">
    <source>
        <dbReference type="EMBL" id="OIR06703.1"/>
    </source>
</evidence>
<evidence type="ECO:0000256" key="1">
    <source>
        <dbReference type="SAM" id="Phobius"/>
    </source>
</evidence>
<accession>A0A1J5SE69</accession>
<keyword evidence="1" id="KW-1133">Transmembrane helix</keyword>
<dbReference type="AlphaFoldDB" id="A0A1J5SE69"/>
<organism evidence="2">
    <name type="scientific">mine drainage metagenome</name>
    <dbReference type="NCBI Taxonomy" id="410659"/>
    <lineage>
        <taxon>unclassified sequences</taxon>
        <taxon>metagenomes</taxon>
        <taxon>ecological metagenomes</taxon>
    </lineage>
</organism>
<keyword evidence="1" id="KW-0812">Transmembrane</keyword>
<dbReference type="EMBL" id="MLJW01000042">
    <property type="protein sequence ID" value="OIR06703.1"/>
    <property type="molecule type" value="Genomic_DNA"/>
</dbReference>
<feature type="transmembrane region" description="Helical" evidence="1">
    <location>
        <begin position="39"/>
        <end position="62"/>
    </location>
</feature>